<reference evidence="8" key="1">
    <citation type="submission" date="2016-11" db="UniProtKB">
        <authorList>
            <consortium name="WormBaseParasite"/>
        </authorList>
    </citation>
    <scope>IDENTIFICATION</scope>
</reference>
<dbReference type="PANTHER" id="PTHR43394:SF1">
    <property type="entry name" value="ATP-BINDING CASSETTE SUB-FAMILY B MEMBER 10, MITOCHONDRIAL"/>
    <property type="match status" value="1"/>
</dbReference>
<keyword evidence="4" id="KW-0472">Membrane</keyword>
<comment type="subcellular location">
    <subcellularLocation>
        <location evidence="1">Membrane</location>
        <topology evidence="1">Multi-pass membrane protein</topology>
    </subcellularLocation>
</comment>
<protein>
    <submittedName>
        <fullName evidence="8">ABC transporter domain-containing protein</fullName>
    </submittedName>
</protein>
<accession>A0A1I7ZX29</accession>
<dbReference type="GO" id="GO:0016887">
    <property type="term" value="F:ATP hydrolysis activity"/>
    <property type="evidence" value="ECO:0007669"/>
    <property type="project" value="InterPro"/>
</dbReference>
<keyword evidence="3" id="KW-1133">Transmembrane helix</keyword>
<evidence type="ECO:0000313" key="8">
    <source>
        <dbReference type="WBParaSite" id="L893_g30445.t1"/>
    </source>
</evidence>
<evidence type="ECO:0000259" key="6">
    <source>
        <dbReference type="Pfam" id="PF00005"/>
    </source>
</evidence>
<dbReference type="InterPro" id="IPR027417">
    <property type="entry name" value="P-loop_NTPase"/>
</dbReference>
<evidence type="ECO:0000256" key="5">
    <source>
        <dbReference type="SAM" id="MobiDB-lite"/>
    </source>
</evidence>
<dbReference type="Gene3D" id="3.40.50.300">
    <property type="entry name" value="P-loop containing nucleotide triphosphate hydrolases"/>
    <property type="match status" value="1"/>
</dbReference>
<dbReference type="Proteomes" id="UP000095287">
    <property type="component" value="Unplaced"/>
</dbReference>
<dbReference type="InterPro" id="IPR039421">
    <property type="entry name" value="Type_1_exporter"/>
</dbReference>
<feature type="region of interest" description="Disordered" evidence="5">
    <location>
        <begin position="120"/>
        <end position="156"/>
    </location>
</feature>
<evidence type="ECO:0000256" key="4">
    <source>
        <dbReference type="ARBA" id="ARBA00023136"/>
    </source>
</evidence>
<dbReference type="Pfam" id="PF00005">
    <property type="entry name" value="ABC_tran"/>
    <property type="match status" value="1"/>
</dbReference>
<dbReference type="SUPFAM" id="SSF52540">
    <property type="entry name" value="P-loop containing nucleoside triphosphate hydrolases"/>
    <property type="match status" value="1"/>
</dbReference>
<organism evidence="7 8">
    <name type="scientific">Steinernema glaseri</name>
    <dbReference type="NCBI Taxonomy" id="37863"/>
    <lineage>
        <taxon>Eukaryota</taxon>
        <taxon>Metazoa</taxon>
        <taxon>Ecdysozoa</taxon>
        <taxon>Nematoda</taxon>
        <taxon>Chromadorea</taxon>
        <taxon>Rhabditida</taxon>
        <taxon>Tylenchina</taxon>
        <taxon>Panagrolaimomorpha</taxon>
        <taxon>Strongyloidoidea</taxon>
        <taxon>Steinernematidae</taxon>
        <taxon>Steinernema</taxon>
    </lineage>
</organism>
<evidence type="ECO:0000256" key="1">
    <source>
        <dbReference type="ARBA" id="ARBA00004141"/>
    </source>
</evidence>
<sequence>MERGYETNCGERGVQMSGGQKQRIAIARALVRNPAVLILDEATSALDTESEHIVQEAIAEWCRERKTVLVIAHRLSTVEKADKILVINGGKVIQCGRHLELIKEKDKLYHKLVNRQLLGIGDPDASEDPSPELPLEKIVDETAEDASSPEESTGAQ</sequence>
<dbReference type="PANTHER" id="PTHR43394">
    <property type="entry name" value="ATP-DEPENDENT PERMEASE MDL1, MITOCHONDRIAL"/>
    <property type="match status" value="1"/>
</dbReference>
<dbReference type="WBParaSite" id="L893_g30445.t1">
    <property type="protein sequence ID" value="L893_g30445.t1"/>
    <property type="gene ID" value="L893_g30445"/>
</dbReference>
<proteinExistence type="predicted"/>
<dbReference type="InterPro" id="IPR036640">
    <property type="entry name" value="ABC1_TM_sf"/>
</dbReference>
<evidence type="ECO:0000313" key="7">
    <source>
        <dbReference type="Proteomes" id="UP000095287"/>
    </source>
</evidence>
<feature type="domain" description="ABC transporter" evidence="6">
    <location>
        <begin position="7"/>
        <end position="44"/>
    </location>
</feature>
<evidence type="ECO:0000256" key="3">
    <source>
        <dbReference type="ARBA" id="ARBA00022989"/>
    </source>
</evidence>
<dbReference type="AlphaFoldDB" id="A0A1I7ZX29"/>
<keyword evidence="7" id="KW-1185">Reference proteome</keyword>
<dbReference type="Gene3D" id="1.20.1560.10">
    <property type="entry name" value="ABC transporter type 1, transmembrane domain"/>
    <property type="match status" value="1"/>
</dbReference>
<dbReference type="GO" id="GO:0016020">
    <property type="term" value="C:membrane"/>
    <property type="evidence" value="ECO:0007669"/>
    <property type="project" value="UniProtKB-SubCell"/>
</dbReference>
<dbReference type="InterPro" id="IPR003439">
    <property type="entry name" value="ABC_transporter-like_ATP-bd"/>
</dbReference>
<keyword evidence="2" id="KW-0812">Transmembrane</keyword>
<evidence type="ECO:0000256" key="2">
    <source>
        <dbReference type="ARBA" id="ARBA00022692"/>
    </source>
</evidence>
<dbReference type="GO" id="GO:0015421">
    <property type="term" value="F:ABC-type oligopeptide transporter activity"/>
    <property type="evidence" value="ECO:0007669"/>
    <property type="project" value="TreeGrafter"/>
</dbReference>
<name>A0A1I7ZX29_9BILA</name>
<dbReference type="GO" id="GO:0005524">
    <property type="term" value="F:ATP binding"/>
    <property type="evidence" value="ECO:0007669"/>
    <property type="project" value="InterPro"/>
</dbReference>